<dbReference type="OrthoDB" id="1918363at2759"/>
<proteinExistence type="predicted"/>
<dbReference type="GO" id="GO:0003723">
    <property type="term" value="F:RNA binding"/>
    <property type="evidence" value="ECO:0007669"/>
    <property type="project" value="TreeGrafter"/>
</dbReference>
<accession>A0A2P6THW3</accession>
<feature type="compositionally biased region" description="Polar residues" evidence="1">
    <location>
        <begin position="221"/>
        <end position="236"/>
    </location>
</feature>
<reference evidence="3 4" key="1">
    <citation type="journal article" date="2018" name="Plant J.">
        <title>Genome sequences of Chlorella sorokiniana UTEX 1602 and Micractinium conductrix SAG 241.80: implications to maltose excretion by a green alga.</title>
        <authorList>
            <person name="Arriola M.B."/>
            <person name="Velmurugan N."/>
            <person name="Zhang Y."/>
            <person name="Plunkett M.H."/>
            <person name="Hondzo H."/>
            <person name="Barney B.M."/>
        </authorList>
    </citation>
    <scope>NUCLEOTIDE SEQUENCE [LARGE SCALE GENOMIC DNA]</scope>
    <source>
        <strain evidence="4">UTEX 1602</strain>
    </source>
</reference>
<keyword evidence="4" id="KW-1185">Reference proteome</keyword>
<comment type="caution">
    <text evidence="3">The sequence shown here is derived from an EMBL/GenBank/DDBJ whole genome shotgun (WGS) entry which is preliminary data.</text>
</comment>
<dbReference type="SUPFAM" id="SSF50249">
    <property type="entry name" value="Nucleic acid-binding proteins"/>
    <property type="match status" value="2"/>
</dbReference>
<feature type="compositionally biased region" description="Gly residues" evidence="1">
    <location>
        <begin position="346"/>
        <end position="362"/>
    </location>
</feature>
<dbReference type="PANTHER" id="PTHR15838">
    <property type="entry name" value="NUCLEOLAR PROTEIN OF 40 KDA"/>
    <property type="match status" value="1"/>
</dbReference>
<dbReference type="Pfam" id="PF00575">
    <property type="entry name" value="S1"/>
    <property type="match status" value="1"/>
</dbReference>
<feature type="compositionally biased region" description="Basic and acidic residues" evidence="1">
    <location>
        <begin position="126"/>
        <end position="135"/>
    </location>
</feature>
<dbReference type="InterPro" id="IPR012340">
    <property type="entry name" value="NA-bd_OB-fold"/>
</dbReference>
<dbReference type="AlphaFoldDB" id="A0A2P6THW3"/>
<feature type="region of interest" description="Disordered" evidence="1">
    <location>
        <begin position="219"/>
        <end position="254"/>
    </location>
</feature>
<gene>
    <name evidence="3" type="ORF">C2E21_7262</name>
</gene>
<evidence type="ECO:0000256" key="1">
    <source>
        <dbReference type="SAM" id="MobiDB-lite"/>
    </source>
</evidence>
<dbReference type="PANTHER" id="PTHR15838:SF1">
    <property type="entry name" value="ZINC FINGER CCHC DOMAIN-CONTAINING PROTEIN 17"/>
    <property type="match status" value="1"/>
</dbReference>
<evidence type="ECO:0000313" key="4">
    <source>
        <dbReference type="Proteomes" id="UP000239899"/>
    </source>
</evidence>
<sequence length="429" mass="45192">MLSDEPPEVGSIHCGRAVSVRPFGVFVELPGRRKQALIHSSQIDEGVHFGREDDDESKVKAMEFFCPRGEQVWVKILEVRQEGPGNFKIAASRRAVDQDGGADLDPDNLLAQARGPGGGGGGHGGGGRDSDEPPELHSIHRAAVQSVRPFGVFVKIDGYRKYGLVHFSQISDHVSFSRDDPDEMKVKEIGEILSVGDPVWVKVVDISFDDRGPKIGCSIKHVSQSDGTDLDPSNTKYRPRGEGAGGPQGQQPIGAQVGVAHDGAVDWGHMKADVVQYGGAAGQYDILADSGDEARPPGRSGRGPQQRPPPGMGSGANVAPLPPRGRGGGAVLPAWMTSGGAPAAPGSGGGAPGAPGSGGGGEARITSAEQALAILEEHARWKKEQKKRKKEKKSRKDKKSKKEKRSKHKKRSRRSGSGSSGSSSGSESD</sequence>
<feature type="compositionally biased region" description="Basic residues" evidence="1">
    <location>
        <begin position="380"/>
        <end position="414"/>
    </location>
</feature>
<dbReference type="SMART" id="SM00316">
    <property type="entry name" value="S1"/>
    <property type="match status" value="2"/>
</dbReference>
<feature type="compositionally biased region" description="Low complexity" evidence="1">
    <location>
        <begin position="415"/>
        <end position="429"/>
    </location>
</feature>
<dbReference type="InterPro" id="IPR003029">
    <property type="entry name" value="S1_domain"/>
</dbReference>
<feature type="region of interest" description="Disordered" evidence="1">
    <location>
        <begin position="98"/>
        <end position="135"/>
    </location>
</feature>
<dbReference type="EMBL" id="LHPG02000015">
    <property type="protein sequence ID" value="PRW33885.1"/>
    <property type="molecule type" value="Genomic_DNA"/>
</dbReference>
<dbReference type="Gene3D" id="2.40.50.140">
    <property type="entry name" value="Nucleic acid-binding proteins"/>
    <property type="match status" value="2"/>
</dbReference>
<evidence type="ECO:0000259" key="2">
    <source>
        <dbReference type="PROSITE" id="PS50126"/>
    </source>
</evidence>
<feature type="compositionally biased region" description="Gly residues" evidence="1">
    <location>
        <begin position="115"/>
        <end position="125"/>
    </location>
</feature>
<feature type="domain" description="S1 motif" evidence="2">
    <location>
        <begin position="137"/>
        <end position="220"/>
    </location>
</feature>
<dbReference type="Proteomes" id="UP000239899">
    <property type="component" value="Unassembled WGS sequence"/>
</dbReference>
<evidence type="ECO:0000313" key="3">
    <source>
        <dbReference type="EMBL" id="PRW33885.1"/>
    </source>
</evidence>
<dbReference type="GO" id="GO:0043489">
    <property type="term" value="P:RNA stabilization"/>
    <property type="evidence" value="ECO:0007669"/>
    <property type="project" value="TreeGrafter"/>
</dbReference>
<feature type="region of interest" description="Disordered" evidence="1">
    <location>
        <begin position="288"/>
        <end position="429"/>
    </location>
</feature>
<feature type="domain" description="S1 motif" evidence="2">
    <location>
        <begin position="10"/>
        <end position="94"/>
    </location>
</feature>
<dbReference type="STRING" id="3076.A0A2P6THW3"/>
<dbReference type="PROSITE" id="PS50126">
    <property type="entry name" value="S1"/>
    <property type="match status" value="2"/>
</dbReference>
<protein>
    <submittedName>
        <fullName evidence="3">S1 RNA binding domain-containing isoform A</fullName>
    </submittedName>
</protein>
<name>A0A2P6THW3_CHLSO</name>
<organism evidence="3 4">
    <name type="scientific">Chlorella sorokiniana</name>
    <name type="common">Freshwater green alga</name>
    <dbReference type="NCBI Taxonomy" id="3076"/>
    <lineage>
        <taxon>Eukaryota</taxon>
        <taxon>Viridiplantae</taxon>
        <taxon>Chlorophyta</taxon>
        <taxon>core chlorophytes</taxon>
        <taxon>Trebouxiophyceae</taxon>
        <taxon>Chlorellales</taxon>
        <taxon>Chlorellaceae</taxon>
        <taxon>Chlorella clade</taxon>
        <taxon>Chlorella</taxon>
    </lineage>
</organism>